<dbReference type="PANTHER" id="PTHR42791:SF1">
    <property type="entry name" value="N-ACETYLTRANSFERASE DOMAIN-CONTAINING PROTEIN"/>
    <property type="match status" value="1"/>
</dbReference>
<evidence type="ECO:0000313" key="2">
    <source>
        <dbReference type="EMBL" id="WWD03507.1"/>
    </source>
</evidence>
<feature type="domain" description="N-acetyltransferase" evidence="1">
    <location>
        <begin position="55"/>
        <end position="186"/>
    </location>
</feature>
<dbReference type="InterPro" id="IPR052523">
    <property type="entry name" value="Trichothecene_AcTrans"/>
</dbReference>
<accession>A0AAX4KAK5</accession>
<dbReference type="EMBL" id="CP144089">
    <property type="protein sequence ID" value="WWD03507.1"/>
    <property type="molecule type" value="Genomic_DNA"/>
</dbReference>
<evidence type="ECO:0000313" key="3">
    <source>
        <dbReference type="Proteomes" id="UP001358614"/>
    </source>
</evidence>
<dbReference type="KEGG" id="ker:91100363"/>
<gene>
    <name evidence="2" type="ORF">V865_001559</name>
</gene>
<dbReference type="RefSeq" id="XP_066081474.1">
    <property type="nucleotide sequence ID" value="XM_066225377.1"/>
</dbReference>
<dbReference type="Proteomes" id="UP001358614">
    <property type="component" value="Chromosome 1"/>
</dbReference>
<dbReference type="CDD" id="cd04301">
    <property type="entry name" value="NAT_SF"/>
    <property type="match status" value="1"/>
</dbReference>
<dbReference type="GO" id="GO:0016747">
    <property type="term" value="F:acyltransferase activity, transferring groups other than amino-acyl groups"/>
    <property type="evidence" value="ECO:0007669"/>
    <property type="project" value="InterPro"/>
</dbReference>
<dbReference type="InterPro" id="IPR016181">
    <property type="entry name" value="Acyl_CoA_acyltransferase"/>
</dbReference>
<dbReference type="GeneID" id="91100363"/>
<dbReference type="PANTHER" id="PTHR42791">
    <property type="entry name" value="GNAT FAMILY ACETYLTRANSFERASE"/>
    <property type="match status" value="1"/>
</dbReference>
<dbReference type="AlphaFoldDB" id="A0AAX4KAK5"/>
<organism evidence="2 3">
    <name type="scientific">Kwoniella europaea PYCC6329</name>
    <dbReference type="NCBI Taxonomy" id="1423913"/>
    <lineage>
        <taxon>Eukaryota</taxon>
        <taxon>Fungi</taxon>
        <taxon>Dikarya</taxon>
        <taxon>Basidiomycota</taxon>
        <taxon>Agaricomycotina</taxon>
        <taxon>Tremellomycetes</taxon>
        <taxon>Tremellales</taxon>
        <taxon>Cryptococcaceae</taxon>
        <taxon>Kwoniella</taxon>
    </lineage>
</organism>
<dbReference type="Pfam" id="PF13508">
    <property type="entry name" value="Acetyltransf_7"/>
    <property type="match status" value="1"/>
</dbReference>
<keyword evidence="3" id="KW-1185">Reference proteome</keyword>
<dbReference type="Gene3D" id="3.40.630.30">
    <property type="match status" value="1"/>
</dbReference>
<sequence length="194" mass="21557">MCCHHYRSLIIITDPLHLRHCGHDLSIHQLFHLSKFDAAFIDCQVWVAIVDGEIGSVATVAQPGKKLEEKQVFKQRAFEPLNEEVRSWMATTFNPLQAKVDSSIPGGALQSYYVQGIATHPSFQGKGLASAILGRLTNLAKKENTCVALITVSARAATVYHRNGFKITYEDNFTYDQELGDAPFCIMVNDPSEC</sequence>
<name>A0AAX4KAK5_9TREE</name>
<evidence type="ECO:0000259" key="1">
    <source>
        <dbReference type="PROSITE" id="PS51186"/>
    </source>
</evidence>
<proteinExistence type="predicted"/>
<dbReference type="PROSITE" id="PS51186">
    <property type="entry name" value="GNAT"/>
    <property type="match status" value="1"/>
</dbReference>
<protein>
    <recommendedName>
        <fullName evidence="1">N-acetyltransferase domain-containing protein</fullName>
    </recommendedName>
</protein>
<dbReference type="SUPFAM" id="SSF55729">
    <property type="entry name" value="Acyl-CoA N-acyltransferases (Nat)"/>
    <property type="match status" value="1"/>
</dbReference>
<reference evidence="2 3" key="1">
    <citation type="submission" date="2024-01" db="EMBL/GenBank/DDBJ databases">
        <title>Comparative genomics of Cryptococcus and Kwoniella reveals pathogenesis evolution and contrasting modes of karyotype evolution via chromosome fusion or intercentromeric recombination.</title>
        <authorList>
            <person name="Coelho M.A."/>
            <person name="David-Palma M."/>
            <person name="Shea T."/>
            <person name="Bowers K."/>
            <person name="McGinley-Smith S."/>
            <person name="Mohammad A.W."/>
            <person name="Gnirke A."/>
            <person name="Yurkov A.M."/>
            <person name="Nowrousian M."/>
            <person name="Sun S."/>
            <person name="Cuomo C.A."/>
            <person name="Heitman J."/>
        </authorList>
    </citation>
    <scope>NUCLEOTIDE SEQUENCE [LARGE SCALE GENOMIC DNA]</scope>
    <source>
        <strain evidence="2 3">PYCC6329</strain>
    </source>
</reference>
<dbReference type="InterPro" id="IPR000182">
    <property type="entry name" value="GNAT_dom"/>
</dbReference>